<organism evidence="10 11">
    <name type="scientific">Dipodomys ordii</name>
    <name type="common">Ord's kangaroo rat</name>
    <dbReference type="NCBI Taxonomy" id="10020"/>
    <lineage>
        <taxon>Eukaryota</taxon>
        <taxon>Metazoa</taxon>
        <taxon>Chordata</taxon>
        <taxon>Craniata</taxon>
        <taxon>Vertebrata</taxon>
        <taxon>Euteleostomi</taxon>
        <taxon>Mammalia</taxon>
        <taxon>Eutheria</taxon>
        <taxon>Euarchontoglires</taxon>
        <taxon>Glires</taxon>
        <taxon>Rodentia</taxon>
        <taxon>Castorimorpha</taxon>
        <taxon>Heteromyidae</taxon>
        <taxon>Dipodomyinae</taxon>
        <taxon>Dipodomys</taxon>
    </lineage>
</organism>
<dbReference type="Proteomes" id="UP000081671">
    <property type="component" value="Unplaced"/>
</dbReference>
<dbReference type="PANTHER" id="PTHR11470:SF2">
    <property type="entry name" value="KAPPA-CASEIN"/>
    <property type="match status" value="1"/>
</dbReference>
<dbReference type="InParanoid" id="A0A1S3FFZ7"/>
<accession>A0A1S3FFZ7</accession>
<keyword evidence="8" id="KW-0325">Glycoprotein</keyword>
<evidence type="ECO:0000256" key="9">
    <source>
        <dbReference type="SAM" id="SignalP"/>
    </source>
</evidence>
<comment type="subcellular location">
    <subcellularLocation>
        <location evidence="2">Secreted</location>
    </subcellularLocation>
</comment>
<feature type="chain" id="PRO_5010363299" description="Kappa-casein" evidence="9">
    <location>
        <begin position="22"/>
        <end position="188"/>
    </location>
</feature>
<evidence type="ECO:0000256" key="8">
    <source>
        <dbReference type="ARBA" id="ARBA00023180"/>
    </source>
</evidence>
<dbReference type="FunCoup" id="A0A1S3FFZ7">
    <property type="interactions" value="167"/>
</dbReference>
<evidence type="ECO:0000313" key="11">
    <source>
        <dbReference type="RefSeq" id="XP_012875533.1"/>
    </source>
</evidence>
<dbReference type="InterPro" id="IPR000117">
    <property type="entry name" value="Casein_kappa"/>
</dbReference>
<sequence length="188" mass="21124">MMKSFLLAVNILALTLPFLAAQVQHQEPACHKNDGRLFEQKKVLYIPIHYVLRNNPLLQPNFYQRIVPINSPYMPFPYYAVNNLPYTYSTKQLLLGPHVQIAKWQALPNIFQPTTEHQTFQHASFIATPPQKNQDENTVLPIDNTATVEPTQVSATEVAAHIVEIPQASSELDNTPETTVVPVTPTAA</sequence>
<evidence type="ECO:0000256" key="1">
    <source>
        <dbReference type="ARBA" id="ARBA00003829"/>
    </source>
</evidence>
<evidence type="ECO:0000313" key="10">
    <source>
        <dbReference type="Proteomes" id="UP000081671"/>
    </source>
</evidence>
<dbReference type="CTD" id="1448"/>
<dbReference type="PANTHER" id="PTHR11470">
    <property type="entry name" value="KAPPA CASEIN"/>
    <property type="match status" value="1"/>
</dbReference>
<proteinExistence type="inferred from homology"/>
<keyword evidence="10" id="KW-1185">Reference proteome</keyword>
<dbReference type="RefSeq" id="XP_012875533.1">
    <property type="nucleotide sequence ID" value="XM_013020079.1"/>
</dbReference>
<gene>
    <name evidence="11" type="primary">Csn3</name>
</gene>
<dbReference type="GO" id="GO:0007595">
    <property type="term" value="P:lactation"/>
    <property type="evidence" value="ECO:0007669"/>
    <property type="project" value="TreeGrafter"/>
</dbReference>
<protein>
    <recommendedName>
        <fullName evidence="4">Kappa-casein</fullName>
    </recommendedName>
</protein>
<dbReference type="GO" id="GO:0005615">
    <property type="term" value="C:extracellular space"/>
    <property type="evidence" value="ECO:0007669"/>
    <property type="project" value="TreeGrafter"/>
</dbReference>
<dbReference type="GeneID" id="105988442"/>
<keyword evidence="9" id="KW-0732">Signal</keyword>
<comment type="function">
    <text evidence="1">Kappa-casein stabilizes micelle formation, preventing casein precipitation in milk.</text>
</comment>
<keyword evidence="5" id="KW-0964">Secreted</keyword>
<reference evidence="11" key="1">
    <citation type="submission" date="2025-08" db="UniProtKB">
        <authorList>
            <consortium name="RefSeq"/>
        </authorList>
    </citation>
    <scope>IDENTIFICATION</scope>
    <source>
        <tissue evidence="11">Kidney</tissue>
    </source>
</reference>
<dbReference type="KEGG" id="dord:105988442"/>
<evidence type="ECO:0000256" key="7">
    <source>
        <dbReference type="ARBA" id="ARBA00022743"/>
    </source>
</evidence>
<dbReference type="GO" id="GO:0050821">
    <property type="term" value="P:protein stabilization"/>
    <property type="evidence" value="ECO:0007669"/>
    <property type="project" value="TreeGrafter"/>
</dbReference>
<feature type="signal peptide" evidence="9">
    <location>
        <begin position="1"/>
        <end position="21"/>
    </location>
</feature>
<name>A0A1S3FFZ7_DIPOR</name>
<evidence type="ECO:0000256" key="5">
    <source>
        <dbReference type="ARBA" id="ARBA00022525"/>
    </source>
</evidence>
<evidence type="ECO:0000256" key="2">
    <source>
        <dbReference type="ARBA" id="ARBA00004613"/>
    </source>
</evidence>
<keyword evidence="6" id="KW-0597">Phosphoprotein</keyword>
<dbReference type="AlphaFoldDB" id="A0A1S3FFZ7"/>
<dbReference type="OrthoDB" id="9836334at2759"/>
<evidence type="ECO:0000256" key="6">
    <source>
        <dbReference type="ARBA" id="ARBA00022553"/>
    </source>
</evidence>
<comment type="similarity">
    <text evidence="3">Belongs to the kappa-casein family.</text>
</comment>
<dbReference type="Pfam" id="PF00997">
    <property type="entry name" value="Casein_kappa"/>
    <property type="match status" value="1"/>
</dbReference>
<evidence type="ECO:0000256" key="3">
    <source>
        <dbReference type="ARBA" id="ARBA00005332"/>
    </source>
</evidence>
<evidence type="ECO:0000256" key="4">
    <source>
        <dbReference type="ARBA" id="ARBA00017238"/>
    </source>
</evidence>
<keyword evidence="7" id="KW-0494">Milk protein</keyword>